<keyword evidence="2" id="KW-1185">Reference proteome</keyword>
<organism evidence="1 2">
    <name type="scientific">Vibrio marisflavi CECT 7928</name>
    <dbReference type="NCBI Taxonomy" id="634439"/>
    <lineage>
        <taxon>Bacteria</taxon>
        <taxon>Pseudomonadati</taxon>
        <taxon>Pseudomonadota</taxon>
        <taxon>Gammaproteobacteria</taxon>
        <taxon>Vibrionales</taxon>
        <taxon>Vibrionaceae</taxon>
        <taxon>Vibrio</taxon>
    </lineage>
</organism>
<comment type="caution">
    <text evidence="1">The sequence shown here is derived from an EMBL/GenBank/DDBJ whole genome shotgun (WGS) entry which is preliminary data.</text>
</comment>
<name>A0ABN8E5P0_9VIBR</name>
<gene>
    <name evidence="1" type="ORF">VMF7928_03229</name>
</gene>
<evidence type="ECO:0000313" key="1">
    <source>
        <dbReference type="EMBL" id="CAH0540909.1"/>
    </source>
</evidence>
<evidence type="ECO:0000313" key="2">
    <source>
        <dbReference type="Proteomes" id="UP000838748"/>
    </source>
</evidence>
<dbReference type="EMBL" id="CAKLDM010000002">
    <property type="protein sequence ID" value="CAH0540909.1"/>
    <property type="molecule type" value="Genomic_DNA"/>
</dbReference>
<sequence>MTVGSVKFESPTTQGDIKMVQAHVEKRAYTEQETSLYIGMSRSFLRQSRMEGQRRNRAIAPPFIKIGRAVRYLKEDLDQWLDDQQKRDHLSQGGAYEG</sequence>
<protein>
    <recommendedName>
        <fullName evidence="3">Helix-turn-helix domain-containing protein</fullName>
    </recommendedName>
</protein>
<accession>A0ABN8E5P0</accession>
<evidence type="ECO:0008006" key="3">
    <source>
        <dbReference type="Google" id="ProtNLM"/>
    </source>
</evidence>
<dbReference type="Proteomes" id="UP000838748">
    <property type="component" value="Unassembled WGS sequence"/>
</dbReference>
<proteinExistence type="predicted"/>
<reference evidence="1" key="1">
    <citation type="submission" date="2021-11" db="EMBL/GenBank/DDBJ databases">
        <authorList>
            <person name="Rodrigo-Torres L."/>
            <person name="Arahal R. D."/>
            <person name="Lucena T."/>
        </authorList>
    </citation>
    <scope>NUCLEOTIDE SEQUENCE</scope>
    <source>
        <strain evidence="1">CECT 7928</strain>
    </source>
</reference>